<evidence type="ECO:0000313" key="4">
    <source>
        <dbReference type="Proteomes" id="UP000237983"/>
    </source>
</evidence>
<dbReference type="InterPro" id="IPR025889">
    <property type="entry name" value="GSP17M-like_dom"/>
</dbReference>
<accession>A0A2T0VGU4</accession>
<dbReference type="Proteomes" id="UP000237983">
    <property type="component" value="Unassembled WGS sequence"/>
</dbReference>
<organism evidence="3 4">
    <name type="scientific">Glaciihabitans tibetensis</name>
    <dbReference type="NCBI Taxonomy" id="1266600"/>
    <lineage>
        <taxon>Bacteria</taxon>
        <taxon>Bacillati</taxon>
        <taxon>Actinomycetota</taxon>
        <taxon>Actinomycetes</taxon>
        <taxon>Micrococcales</taxon>
        <taxon>Microbacteriaceae</taxon>
        <taxon>Glaciihabitans</taxon>
    </lineage>
</organism>
<dbReference type="RefSeq" id="WP_106210228.1">
    <property type="nucleotide sequence ID" value="NZ_PVTL01000002.1"/>
</dbReference>
<dbReference type="Pfam" id="PF11181">
    <property type="entry name" value="YflT"/>
    <property type="match status" value="1"/>
</dbReference>
<dbReference type="OrthoDB" id="3381462at2"/>
<feature type="domain" description="General stress protein 17M-like" evidence="2">
    <location>
        <begin position="22"/>
        <end position="89"/>
    </location>
</feature>
<keyword evidence="1" id="KW-0812">Transmembrane</keyword>
<keyword evidence="4" id="KW-1185">Reference proteome</keyword>
<dbReference type="AlphaFoldDB" id="A0A2T0VGU4"/>
<keyword evidence="1" id="KW-1133">Transmembrane helix</keyword>
<dbReference type="EMBL" id="PVTL01000002">
    <property type="protein sequence ID" value="PRY69434.1"/>
    <property type="molecule type" value="Genomic_DNA"/>
</dbReference>
<feature type="transmembrane region" description="Helical" evidence="1">
    <location>
        <begin position="71"/>
        <end position="93"/>
    </location>
</feature>
<comment type="caution">
    <text evidence="3">The sequence shown here is derived from an EMBL/GenBank/DDBJ whole genome shotgun (WGS) entry which is preliminary data.</text>
</comment>
<reference evidence="3 4" key="1">
    <citation type="submission" date="2018-03" db="EMBL/GenBank/DDBJ databases">
        <title>Genomic Encyclopedia of Type Strains, Phase III (KMG-III): the genomes of soil and plant-associated and newly described type strains.</title>
        <authorList>
            <person name="Whitman W."/>
        </authorList>
    </citation>
    <scope>NUCLEOTIDE SEQUENCE [LARGE SCALE GENOMIC DNA]</scope>
    <source>
        <strain evidence="3 4">CGMCC 1.12484</strain>
    </source>
</reference>
<proteinExistence type="predicted"/>
<name>A0A2T0VGU4_9MICO</name>
<sequence length="165" mass="18050">MTNQSPFSRRSPGFPTIPRGDVLGTYDTYPEAQGIVDRLAKSDFDVKQLSIVGNDLKTVERVTGKLTYGRAALAGVASGAWLGLFFGLVLFIFSETPNLGFVGAATMIGAAFGILFRITAYTINRRRRDFTSTHQVLASNYQIVIAPELVVKAQEALARPEPERH</sequence>
<gene>
    <name evidence="3" type="ORF">B0I08_102107</name>
</gene>
<keyword evidence="1" id="KW-0472">Membrane</keyword>
<evidence type="ECO:0000313" key="3">
    <source>
        <dbReference type="EMBL" id="PRY69434.1"/>
    </source>
</evidence>
<protein>
    <recommendedName>
        <fullName evidence="2">General stress protein 17M-like domain-containing protein</fullName>
    </recommendedName>
</protein>
<evidence type="ECO:0000259" key="2">
    <source>
        <dbReference type="Pfam" id="PF11181"/>
    </source>
</evidence>
<feature type="transmembrane region" description="Helical" evidence="1">
    <location>
        <begin position="99"/>
        <end position="118"/>
    </location>
</feature>
<evidence type="ECO:0000256" key="1">
    <source>
        <dbReference type="SAM" id="Phobius"/>
    </source>
</evidence>